<keyword evidence="3" id="KW-0472">Membrane</keyword>
<dbReference type="GO" id="GO:0016020">
    <property type="term" value="C:membrane"/>
    <property type="evidence" value="ECO:0007669"/>
    <property type="project" value="InterPro"/>
</dbReference>
<dbReference type="PANTHER" id="PTHR48071">
    <property type="entry name" value="SRCR DOMAIN-CONTAINING PROTEIN"/>
    <property type="match status" value="1"/>
</dbReference>
<dbReference type="Proteomes" id="UP000722791">
    <property type="component" value="Unassembled WGS sequence"/>
</dbReference>
<feature type="region of interest" description="Disordered" evidence="2">
    <location>
        <begin position="3344"/>
        <end position="3370"/>
    </location>
</feature>
<gene>
    <name evidence="5" type="ORF">Vretimale_15500</name>
</gene>
<feature type="domain" description="SRCR" evidence="4">
    <location>
        <begin position="38"/>
        <end position="141"/>
    </location>
</feature>
<dbReference type="Pfam" id="PF00530">
    <property type="entry name" value="SRCR"/>
    <property type="match status" value="1"/>
</dbReference>
<accession>A0A8J4GS39</accession>
<evidence type="ECO:0000259" key="4">
    <source>
        <dbReference type="PROSITE" id="PS50287"/>
    </source>
</evidence>
<dbReference type="PANTHER" id="PTHR48071:SF18">
    <property type="entry name" value="DELETED IN MALIGNANT BRAIN TUMORS 1 PROTEIN-RELATED"/>
    <property type="match status" value="1"/>
</dbReference>
<feature type="region of interest" description="Disordered" evidence="2">
    <location>
        <begin position="2223"/>
        <end position="2249"/>
    </location>
</feature>
<dbReference type="PRINTS" id="PR00258">
    <property type="entry name" value="SPERACTRCPTR"/>
</dbReference>
<feature type="compositionally biased region" description="Pro residues" evidence="2">
    <location>
        <begin position="1067"/>
        <end position="1078"/>
    </location>
</feature>
<evidence type="ECO:0000256" key="1">
    <source>
        <dbReference type="ARBA" id="ARBA00023157"/>
    </source>
</evidence>
<name>A0A8J4GS39_9CHLO</name>
<comment type="caution">
    <text evidence="5">The sequence shown here is derived from an EMBL/GenBank/DDBJ whole genome shotgun (WGS) entry which is preliminary data.</text>
</comment>
<evidence type="ECO:0000256" key="3">
    <source>
        <dbReference type="SAM" id="Phobius"/>
    </source>
</evidence>
<dbReference type="EMBL" id="BNCQ01000042">
    <property type="protein sequence ID" value="GIM12123.1"/>
    <property type="molecule type" value="Genomic_DNA"/>
</dbReference>
<feature type="compositionally biased region" description="Pro residues" evidence="2">
    <location>
        <begin position="1838"/>
        <end position="1849"/>
    </location>
</feature>
<proteinExistence type="predicted"/>
<organism evidence="5 6">
    <name type="scientific">Volvox reticuliferus</name>
    <dbReference type="NCBI Taxonomy" id="1737510"/>
    <lineage>
        <taxon>Eukaryota</taxon>
        <taxon>Viridiplantae</taxon>
        <taxon>Chlorophyta</taxon>
        <taxon>core chlorophytes</taxon>
        <taxon>Chlorophyceae</taxon>
        <taxon>CS clade</taxon>
        <taxon>Chlamydomonadales</taxon>
        <taxon>Volvocaceae</taxon>
        <taxon>Volvox</taxon>
    </lineage>
</organism>
<evidence type="ECO:0000256" key="2">
    <source>
        <dbReference type="SAM" id="MobiDB-lite"/>
    </source>
</evidence>
<dbReference type="PROSITE" id="PS50287">
    <property type="entry name" value="SRCR_2"/>
    <property type="match status" value="1"/>
</dbReference>
<reference evidence="5" key="1">
    <citation type="journal article" date="2021" name="Proc. Natl. Acad. Sci. U.S.A.">
        <title>Three genomes in the algal genus Volvox reveal the fate of a haploid sex-determining region after a transition to homothallism.</title>
        <authorList>
            <person name="Yamamoto K."/>
            <person name="Hamaji T."/>
            <person name="Kawai-Toyooka H."/>
            <person name="Matsuzaki R."/>
            <person name="Takahashi F."/>
            <person name="Nishimura Y."/>
            <person name="Kawachi M."/>
            <person name="Noguchi H."/>
            <person name="Minakuchi Y."/>
            <person name="Umen J.G."/>
            <person name="Toyoda A."/>
            <person name="Nozaki H."/>
        </authorList>
    </citation>
    <scope>NUCLEOTIDE SEQUENCE</scope>
    <source>
        <strain evidence="5">NIES-3785</strain>
    </source>
</reference>
<evidence type="ECO:0000313" key="5">
    <source>
        <dbReference type="EMBL" id="GIM12123.1"/>
    </source>
</evidence>
<keyword evidence="1" id="KW-1015">Disulfide bond</keyword>
<feature type="transmembrane region" description="Helical" evidence="3">
    <location>
        <begin position="3312"/>
        <end position="3338"/>
    </location>
</feature>
<dbReference type="InterPro" id="IPR001190">
    <property type="entry name" value="SRCR"/>
</dbReference>
<sequence>MVQQLLMRRCAAGVLPLIFFAVLLCGIFAADGSSIFQIQLVDGWSPSSGRVEVLTSDGTRATICGQGVTNFTDVEATAVCRQLGYSAGGYPYIAGGGAGPILENVSCPRNTTIAPSLPDCQYRLNAQPKCSHNLDIGVVCIDGSSPQSQKTPFRTILDRIFGSLVPDSVENAFSIAVGRVLWLYPQVNALVVGRWRSVDFCASGPCGGAACVNLGTTWSCGACPSPTFFTTTTIAGVTGPACMNERPPPVTCITTQFDTVGTCHNWIPAQHYFAYGQTDVTYTLAYTYEDGTRSPPSTMSLRAVSYNFASPHVYFELASNISTLLQAVGPSGKRRTGIVLQRSGSVNLADFPAYGTSNFDGLRVDVLRIDAGVLPIDCTPFAGNGIFTMDRMHPPQLISVSGWRWPNNGKSGSTPLYPSLGEQVPPLVFNGPGGMQSKYYIIYEFLTYNGTGGQRSYPFSNLNLAVSFSNPSQSQPTVYVEFLQPISLSQSDAIIIQRVDTSVLSVIDVARIPGSVVNNTRWLTFMDRTPFPAIGASEVSSATPPSSPPKGLIPRLLSSQLGDGIVKEVIQPVVSKMLSTTTGSVIADLWMSTATGAVHSALDALVHQYRLVPEEWTTRQTLDTFVRIILNVTDPDSSVNHRLNVDGMVSDTAEVLHTLLKSSISSISSNNGALSIALQLTTQERLVLMDLLKMLDESLAMLKDIPWLPAEALLSVFGKTQDSYKVRQAWGEVMLSAALAVGKIPVMVDWLVPLWKSTVEPFIDSLLQSALTGSSGQQFALSRLEPVLAALNSALDNFYHSTGLGATIASKLESRRYPKFITPGAASAFIGAALSAAPGQHIRQLVRIVTDIGYDVVDETPPHMLLRDGLVFAQAAIQFVLGVTGPGGVIQQQAASVQSLLQLQKDRENVQEFLDRISELQGNVEQLIYSIYAYPAEAPVAMMYFNGSAGLGGNNGTSNITVSLRTTEQFRLMRLNRGNNTAHGVCALLVISPPQLRCVSITNIKNNTFVISFQNVSLGVGGAGTAGGLNRRVIRVYWFNNADNAEIASTVSYGPVGPTGPPSNSSPQPPPSAGPGPAPALNPCQMCQTCLDSLAPVARLLLRNSSVASDQITFAQQAQAAITSLATAVRVTTLGGLSSFLNDSIFNIQVTSMAARTGFLCNYAGLCPAYITNLCTNLTASRVNSSSRALVGKLDGCTVEGISGGTPAYQRQNDSCYTYANNCPGPNYKCQPRPPILDGKVYVSTTMGGAFSFESCYGNGRCVKYFGSRPPSRQTPLFRTILRRILGSLVPDSVEYALSNAVRVLQLYPQVNAWAVRRWRSGLIPRLLSSQLGGGIVKEVIQPVVSKMLSTTTGSVIADLWMSTATGAVHGALDAFVHQYRLVPEEWTTRQTLDTFVKTILNVTDPDSFVNHRLNVDGTVSDTAEVLHTLLKSSISSISANSGALSIALQLTTQERLVLMEFLTRLDESLAMLKDTPWLPAEALLSVFGKTQDSYKVRQAWGEVMLSAALAVVKIPVMVDWLVPLWKSTVEPFIDSLLQSALTGSSGQQFALSRLEPVLAALNSSLDNVYHSTGLGATIASKLESRRYPKFITPGAASVFIGAVLSAAPEQYIRRLVRTVTDIGYDVVDETPPHMLLRDGLVFAQAAIQFVLGVTGPGGVIQQQAASVQSLLQLQKDRENVQVFLDRVSELQGNVEQLIYSIYAYPAEAPVAMMYFNGSAGLGGNNGTSNITVSLRTTEQFRLVRLNRGNNTVHGVCALLVISPPQLRCVSITNITNNTFVIPFQNVSLGVGGAGTAGGLNRRVIRVYWFNNADNAEIASTVSYGPVGPTGPPSNSSPQPPPSAGPGPAPALNPCQVCQTCLDSLAPVARLLLRNSSVASDQIAFAQQAQAAITSLATAARVTTLGGLSSFLNDSIFNIQVTSMAARTGFLCNYAGLCPANITNLCTNLTASRVNSSSRALVGKLDGCTVEGISGGTPAYQQQGDSCRTDANCPGSTYQCFQEPPFVGGNAYYASVGGAFSFESCYATGRCVKYCDLKPTNDTLSQMNFGTKACNTAATSGAGCASDEYCAAPPTTCRLWVCDAVTQALVRGPCPQAICQPMNLEVLSAILSDDGRSINITLNAPARTITPTSCNRIFEVNSLTMVGGAAAVCQVEDTLLTVNLGPGATVLVNTTLNLTSGSALVWRMNNSRPFTGSVKVGACANCSRPLALVSGPSAIAQPCDTNSSSSTSRVQSLEIDATSSTDPSGRSLQNVVWTVLNAPGSSSSSAALQAAVDRANNFVNPRQRLMLTLNSSEVSALDIAKGYSLQVALTSWLGTATSAMFNFSKNAATTKPVVKITGPPVQTFLIRTGIRASAAVTVSCAGKALNWQWTGQDASAIALLNGTSKTSQQIFIPGPVSSVIHGQSLTFRVSGSYVDAGEGVEPATSDVTFTAVGSDPVVRLTGPSGDWPDNSPLVFNATTSSDPDVIGTSIQQVLTFDWECSLYDDDSTPCFLNATRGDMLSTSGVWTIPSGLLATDKWHIITVTVSKAAAAGSSPLQSTAFIKVRPRSTAQAFPRGTISRVCSLLGCSGLHSTDLPLVLSLQLDDAARNAAVTWSCEDITTLNSIASKSTAASAVRRVVSIPASALPTTLSQITITATMDLKGVQGVATLTVGINSAPVCSLNSSSPLECFSVDVLNDTAPYASLVARAAGWADGQDDQLRYEFGVRENVTLSPEVKARGSSTSASILGLHAGNWAVYVCAIDTQGSRTCASRNVTILAPPANFNAVSALLSLDVTSTVTSNDQGALMDMAGQATAMMASLMTQQTNIAANSSAANSAQQGAAIATVTTSIATALLSSVNGSQDREQVLQVVSVVSALGGSAAGLLPDSARAVYAEVARVAAATLLSSSAESTTDLLNVVSNICRLLATRLPRGITTTANATASNKQGKLAARSTAPSAEVTAAQSALTDLISLGDQLGAALGQQATPGDGYIAGGSQGVYVSAAVLPTTETADSVTSVYLRAGITAETVAAGGTTSLTGVDAEAEVVVSGTVATAALGFTIMLHYAPTSSTAVSQATKGLLDATQDSIGGLTTLSWKAPSDSTATPTLGGDSYAVLSIPAPSFNVTRSTSCMLYDVTADTISEEIGSFVGYNSSAGVVQCRVTRLGSYVIVQGAVLSNPPAPPPPPAPPSPEATKIFLLTMVFKLSSADKLASQAQKSDFSTDLRNALADTIYKVQRTDVTLSSVSDVRADNTVQVQIQILMPASRPNDGGAVEGFESDPKSKLPTSFIQKFGIIAVTVQRGTQNTAVVTVTTTDNGDSSRGLSTGAIVGIVVGAVVGTLLLVLLLLGAAIYYRRNRRVSPRGQPGAVPPPVQVTMVRAPNSAPP</sequence>
<protein>
    <recommendedName>
        <fullName evidence="4">SRCR domain-containing protein</fullName>
    </recommendedName>
</protein>
<evidence type="ECO:0000313" key="6">
    <source>
        <dbReference type="Proteomes" id="UP000722791"/>
    </source>
</evidence>
<feature type="region of interest" description="Disordered" evidence="2">
    <location>
        <begin position="1053"/>
        <end position="1078"/>
    </location>
</feature>
<dbReference type="Gene3D" id="3.10.250.10">
    <property type="entry name" value="SRCR-like domain"/>
    <property type="match status" value="1"/>
</dbReference>
<dbReference type="SUPFAM" id="SSF56487">
    <property type="entry name" value="SRCR-like"/>
    <property type="match status" value="1"/>
</dbReference>
<keyword evidence="3" id="KW-0812">Transmembrane</keyword>
<feature type="region of interest" description="Disordered" evidence="2">
    <location>
        <begin position="1824"/>
        <end position="1849"/>
    </location>
</feature>
<dbReference type="InterPro" id="IPR036772">
    <property type="entry name" value="SRCR-like_dom_sf"/>
</dbReference>
<dbReference type="SMART" id="SM00202">
    <property type="entry name" value="SR"/>
    <property type="match status" value="1"/>
</dbReference>
<keyword evidence="3" id="KW-1133">Transmembrane helix</keyword>